<dbReference type="AlphaFoldDB" id="A0A8S1DBV1"/>
<comment type="caution">
    <text evidence="1">The sequence shown here is derived from an EMBL/GenBank/DDBJ whole genome shotgun (WGS) entry which is preliminary data.</text>
</comment>
<keyword evidence="2" id="KW-1185">Reference proteome</keyword>
<dbReference type="EMBL" id="CADEPI010000201">
    <property type="protein sequence ID" value="CAB3380114.1"/>
    <property type="molecule type" value="Genomic_DNA"/>
</dbReference>
<evidence type="ECO:0000313" key="2">
    <source>
        <dbReference type="Proteomes" id="UP000494165"/>
    </source>
</evidence>
<gene>
    <name evidence="1" type="ORF">CLODIP_2_CD07079</name>
</gene>
<reference evidence="1 2" key="1">
    <citation type="submission" date="2020-04" db="EMBL/GenBank/DDBJ databases">
        <authorList>
            <person name="Alioto T."/>
            <person name="Alioto T."/>
            <person name="Gomez Garrido J."/>
        </authorList>
    </citation>
    <scope>NUCLEOTIDE SEQUENCE [LARGE SCALE GENOMIC DNA]</scope>
</reference>
<protein>
    <submittedName>
        <fullName evidence="1">Uncharacterized protein</fullName>
    </submittedName>
</protein>
<accession>A0A8S1DBV1</accession>
<dbReference type="Proteomes" id="UP000494165">
    <property type="component" value="Unassembled WGS sequence"/>
</dbReference>
<sequence length="65" mass="7411">MSDNKSNIFTLLQMSKETFLSFMVKLSRMPTLPRKQTQTFKTLLMDTNANFVAKSFVICIICVGT</sequence>
<evidence type="ECO:0000313" key="1">
    <source>
        <dbReference type="EMBL" id="CAB3380114.1"/>
    </source>
</evidence>
<organism evidence="1 2">
    <name type="scientific">Cloeon dipterum</name>
    <dbReference type="NCBI Taxonomy" id="197152"/>
    <lineage>
        <taxon>Eukaryota</taxon>
        <taxon>Metazoa</taxon>
        <taxon>Ecdysozoa</taxon>
        <taxon>Arthropoda</taxon>
        <taxon>Hexapoda</taxon>
        <taxon>Insecta</taxon>
        <taxon>Pterygota</taxon>
        <taxon>Palaeoptera</taxon>
        <taxon>Ephemeroptera</taxon>
        <taxon>Pisciforma</taxon>
        <taxon>Baetidae</taxon>
        <taxon>Cloeon</taxon>
    </lineage>
</organism>
<proteinExistence type="predicted"/>
<name>A0A8S1DBV1_9INSE</name>